<feature type="domain" description="DUF8021" evidence="1">
    <location>
        <begin position="9"/>
        <end position="119"/>
    </location>
</feature>
<evidence type="ECO:0000313" key="2">
    <source>
        <dbReference type="EMBL" id="GAC68098.1"/>
    </source>
</evidence>
<dbReference type="RefSeq" id="WP_007619911.1">
    <property type="nucleotide sequence ID" value="NZ_BANX01000011.1"/>
</dbReference>
<accession>M0QHR8</accession>
<gene>
    <name evidence="2" type="ORF">GS4_11_03700</name>
</gene>
<dbReference type="InterPro" id="IPR032710">
    <property type="entry name" value="NTF2-like_dom_sf"/>
</dbReference>
<reference evidence="2 3" key="1">
    <citation type="submission" date="2013-01" db="EMBL/GenBank/DDBJ databases">
        <title>Whole genome shotgun sequence of Gordonia soli NBRC 108243.</title>
        <authorList>
            <person name="Isaki-Nakamura S."/>
            <person name="Hosoyama A."/>
            <person name="Tsuchikane K."/>
            <person name="Ando Y."/>
            <person name="Baba S."/>
            <person name="Ohji S."/>
            <person name="Hamada M."/>
            <person name="Tamura T."/>
            <person name="Yamazoe A."/>
            <person name="Yamazaki S."/>
            <person name="Fujita N."/>
        </authorList>
    </citation>
    <scope>NUCLEOTIDE SEQUENCE [LARGE SCALE GENOMIC DNA]</scope>
    <source>
        <strain evidence="2 3">NBRC 108243</strain>
    </source>
</reference>
<dbReference type="Pfam" id="PF26061">
    <property type="entry name" value="DUF8021"/>
    <property type="match status" value="1"/>
</dbReference>
<dbReference type="OrthoDB" id="3748128at2"/>
<dbReference type="EMBL" id="BANX01000011">
    <property type="protein sequence ID" value="GAC68098.1"/>
    <property type="molecule type" value="Genomic_DNA"/>
</dbReference>
<dbReference type="AlphaFoldDB" id="M0QHR8"/>
<dbReference type="eggNOG" id="COG1218">
    <property type="taxonomic scope" value="Bacteria"/>
</dbReference>
<evidence type="ECO:0000313" key="3">
    <source>
        <dbReference type="Proteomes" id="UP000011666"/>
    </source>
</evidence>
<dbReference type="SUPFAM" id="SSF54427">
    <property type="entry name" value="NTF2-like"/>
    <property type="match status" value="1"/>
</dbReference>
<protein>
    <recommendedName>
        <fullName evidence="1">DUF8021 domain-containing protein</fullName>
    </recommendedName>
</protein>
<keyword evidence="3" id="KW-1185">Reference proteome</keyword>
<name>M0QHR8_9ACTN</name>
<dbReference type="STRING" id="1223545.GS4_11_03700"/>
<comment type="caution">
    <text evidence="2">The sequence shown here is derived from an EMBL/GenBank/DDBJ whole genome shotgun (WGS) entry which is preliminary data.</text>
</comment>
<proteinExistence type="predicted"/>
<dbReference type="InterPro" id="IPR058334">
    <property type="entry name" value="DUF8021"/>
</dbReference>
<dbReference type="Proteomes" id="UP000011666">
    <property type="component" value="Unassembled WGS sequence"/>
</dbReference>
<organism evidence="2 3">
    <name type="scientific">Gordonia soli NBRC 108243</name>
    <dbReference type="NCBI Taxonomy" id="1223545"/>
    <lineage>
        <taxon>Bacteria</taxon>
        <taxon>Bacillati</taxon>
        <taxon>Actinomycetota</taxon>
        <taxon>Actinomycetes</taxon>
        <taxon>Mycobacteriales</taxon>
        <taxon>Gordoniaceae</taxon>
        <taxon>Gordonia</taxon>
    </lineage>
</organism>
<evidence type="ECO:0000259" key="1">
    <source>
        <dbReference type="Pfam" id="PF26061"/>
    </source>
</evidence>
<sequence>MPADHGSASADRRVAAARAYVDALVSHDAGDVSVHPDCTRVEFGLKTGRNGPHILRSLARGPQFRLIHRISEFSATVDGHSVATRYLVHVRPKALSLAAEVRETFVVDEDDRIRAIVARFGPPRRVP</sequence>